<name>A0A8J2EJE6_COTCN</name>
<dbReference type="EMBL" id="CAJNRD030001116">
    <property type="protein sequence ID" value="CAG5075084.1"/>
    <property type="molecule type" value="Genomic_DNA"/>
</dbReference>
<reference evidence="1" key="1">
    <citation type="submission" date="2021-04" db="EMBL/GenBank/DDBJ databases">
        <authorList>
            <person name="Chebbi M.A.C M."/>
        </authorList>
    </citation>
    <scope>NUCLEOTIDE SEQUENCE</scope>
</reference>
<keyword evidence="2" id="KW-1185">Reference proteome</keyword>
<evidence type="ECO:0000313" key="1">
    <source>
        <dbReference type="EMBL" id="CAG5075084.1"/>
    </source>
</evidence>
<evidence type="ECO:0000313" key="2">
    <source>
        <dbReference type="Proteomes" id="UP000786811"/>
    </source>
</evidence>
<dbReference type="OrthoDB" id="7695744at2759"/>
<dbReference type="Proteomes" id="UP000786811">
    <property type="component" value="Unassembled WGS sequence"/>
</dbReference>
<proteinExistence type="predicted"/>
<comment type="caution">
    <text evidence="1">The sequence shown here is derived from an EMBL/GenBank/DDBJ whole genome shotgun (WGS) entry which is preliminary data.</text>
</comment>
<dbReference type="AlphaFoldDB" id="A0A8J2EJE6"/>
<organism evidence="1 2">
    <name type="scientific">Cotesia congregata</name>
    <name type="common">Parasitoid wasp</name>
    <name type="synonym">Apanteles congregatus</name>
    <dbReference type="NCBI Taxonomy" id="51543"/>
    <lineage>
        <taxon>Eukaryota</taxon>
        <taxon>Metazoa</taxon>
        <taxon>Ecdysozoa</taxon>
        <taxon>Arthropoda</taxon>
        <taxon>Hexapoda</taxon>
        <taxon>Insecta</taxon>
        <taxon>Pterygota</taxon>
        <taxon>Neoptera</taxon>
        <taxon>Endopterygota</taxon>
        <taxon>Hymenoptera</taxon>
        <taxon>Apocrita</taxon>
        <taxon>Ichneumonoidea</taxon>
        <taxon>Braconidae</taxon>
        <taxon>Microgastrinae</taxon>
        <taxon>Cotesia</taxon>
    </lineage>
</organism>
<gene>
    <name evidence="1" type="ORF">HICCMSTLAB_LOCUS1255</name>
</gene>
<protein>
    <submittedName>
        <fullName evidence="1">Uncharacterized protein</fullName>
    </submittedName>
</protein>
<sequence>MKLSVSAYRAQASAHKKILCNYQHQLSYGATTHQSSTARTPSDPAALLSGLKLKIWMIQLTPRARNRRKCKINKWFRIFKIRRKKNFFDPLTHTNFTLAKCNRP</sequence>
<accession>A0A8J2EJE6</accession>